<reference evidence="2 3" key="1">
    <citation type="journal article" date="2010" name="Nat. Biotechnol.">
        <title>Genome sequence of the model mushroom Schizophyllum commune.</title>
        <authorList>
            <person name="Ohm R.A."/>
            <person name="de Jong J.F."/>
            <person name="Lugones L.G."/>
            <person name="Aerts A."/>
            <person name="Kothe E."/>
            <person name="Stajich J.E."/>
            <person name="de Vries R.P."/>
            <person name="Record E."/>
            <person name="Levasseur A."/>
            <person name="Baker S.E."/>
            <person name="Bartholomew K.A."/>
            <person name="Coutinho P.M."/>
            <person name="Erdmann S."/>
            <person name="Fowler T.J."/>
            <person name="Gathman A.C."/>
            <person name="Lombard V."/>
            <person name="Henrissat B."/>
            <person name="Knabe N."/>
            <person name="Kuees U."/>
            <person name="Lilly W.W."/>
            <person name="Lindquist E."/>
            <person name="Lucas S."/>
            <person name="Magnuson J.K."/>
            <person name="Piumi F."/>
            <person name="Raudaskoski M."/>
            <person name="Salamov A."/>
            <person name="Schmutz J."/>
            <person name="Schwarze F.W.M.R."/>
            <person name="vanKuyk P.A."/>
            <person name="Horton J.S."/>
            <person name="Grigoriev I.V."/>
            <person name="Woesten H.A.B."/>
        </authorList>
    </citation>
    <scope>NUCLEOTIDE SEQUENCE [LARGE SCALE GENOMIC DNA]</scope>
    <source>
        <strain evidence="3">H4-8 / FGSC 9210</strain>
    </source>
</reference>
<accession>D8PXD2</accession>
<dbReference type="AlphaFoldDB" id="D8PXD2"/>
<dbReference type="OrthoDB" id="3342934at2759"/>
<sequence>MFSVVKAIVLFAGAALVAAESHTVTFHNNCGSGTPQLEQNFQTLHSGDGSYTHNGPLSAAIAYLQTGSCGGSADGCTLLELTLQNPTSPGAGSSVDVSLIPPHTYSVKTGFSYSNGCDGQGKTCASADCPEAFHVTDDYGAQVQCEANDVRITAIDSFTITLLTVHSGQPRGHLLLEGGRPNSSCSRMGQVLGYKLLYLSYSGPRS</sequence>
<feature type="chain" id="PRO_5003120407" evidence="1">
    <location>
        <begin position="20"/>
        <end position="206"/>
    </location>
</feature>
<dbReference type="InParanoid" id="D8PXD2"/>
<dbReference type="GeneID" id="9585750"/>
<dbReference type="RefSeq" id="XP_003034553.1">
    <property type="nucleotide sequence ID" value="XM_003034507.1"/>
</dbReference>
<proteinExistence type="predicted"/>
<dbReference type="EMBL" id="GL377304">
    <property type="protein sequence ID" value="EFI99650.1"/>
    <property type="molecule type" value="Genomic_DNA"/>
</dbReference>
<dbReference type="Proteomes" id="UP000007431">
    <property type="component" value="Unassembled WGS sequence"/>
</dbReference>
<evidence type="ECO:0000313" key="2">
    <source>
        <dbReference type="EMBL" id="EFI99650.1"/>
    </source>
</evidence>
<dbReference type="OMA" id="MLIQGPN"/>
<organism evidence="3">
    <name type="scientific">Schizophyllum commune (strain H4-8 / FGSC 9210)</name>
    <name type="common">Split gill fungus</name>
    <dbReference type="NCBI Taxonomy" id="578458"/>
    <lineage>
        <taxon>Eukaryota</taxon>
        <taxon>Fungi</taxon>
        <taxon>Dikarya</taxon>
        <taxon>Basidiomycota</taxon>
        <taxon>Agaricomycotina</taxon>
        <taxon>Agaricomycetes</taxon>
        <taxon>Agaricomycetidae</taxon>
        <taxon>Agaricales</taxon>
        <taxon>Schizophyllaceae</taxon>
        <taxon>Schizophyllum</taxon>
    </lineage>
</organism>
<dbReference type="KEGG" id="scm:SCHCO_02491242"/>
<feature type="signal peptide" evidence="1">
    <location>
        <begin position="1"/>
        <end position="19"/>
    </location>
</feature>
<evidence type="ECO:0000313" key="3">
    <source>
        <dbReference type="Proteomes" id="UP000007431"/>
    </source>
</evidence>
<evidence type="ECO:0000256" key="1">
    <source>
        <dbReference type="SAM" id="SignalP"/>
    </source>
</evidence>
<dbReference type="HOGENOM" id="CLU_118873_0_0_1"/>
<keyword evidence="1" id="KW-0732">Signal</keyword>
<name>D8PXD2_SCHCM</name>
<protein>
    <submittedName>
        <fullName evidence="2">Uncharacterized protein</fullName>
    </submittedName>
</protein>
<dbReference type="VEuPathDB" id="FungiDB:SCHCODRAFT_02491242"/>
<keyword evidence="3" id="KW-1185">Reference proteome</keyword>
<gene>
    <name evidence="2" type="ORF">SCHCODRAFT_53375</name>
</gene>